<dbReference type="PANTHER" id="PTHR19848">
    <property type="entry name" value="WD40 REPEAT PROTEIN"/>
    <property type="match status" value="1"/>
</dbReference>
<dbReference type="Proteomes" id="UP001642484">
    <property type="component" value="Unassembled WGS sequence"/>
</dbReference>
<dbReference type="PROSITE" id="PS50082">
    <property type="entry name" value="WD_REPEATS_2"/>
    <property type="match status" value="4"/>
</dbReference>
<dbReference type="SUPFAM" id="SSF50998">
    <property type="entry name" value="Quinoprotein alcohol dehydrogenase-like"/>
    <property type="match status" value="1"/>
</dbReference>
<dbReference type="InterPro" id="IPR015943">
    <property type="entry name" value="WD40/YVTN_repeat-like_dom_sf"/>
</dbReference>
<dbReference type="CDD" id="cd00200">
    <property type="entry name" value="WD40"/>
    <property type="match status" value="1"/>
</dbReference>
<dbReference type="Pfam" id="PF00400">
    <property type="entry name" value="WD40"/>
    <property type="match status" value="5"/>
</dbReference>
<feature type="repeat" description="WD" evidence="3">
    <location>
        <begin position="135"/>
        <end position="167"/>
    </location>
</feature>
<name>A0ABP0ILF6_9DINO</name>
<dbReference type="PROSITE" id="PS50294">
    <property type="entry name" value="WD_REPEATS_REGION"/>
    <property type="match status" value="4"/>
</dbReference>
<protein>
    <recommendedName>
        <fullName evidence="7">Guanine nucleotide-binding protein subunit beta-like protein</fullName>
    </recommendedName>
</protein>
<dbReference type="PANTHER" id="PTHR19848:SF8">
    <property type="entry name" value="F-BOX AND WD REPEAT DOMAIN CONTAINING 7"/>
    <property type="match status" value="1"/>
</dbReference>
<dbReference type="PRINTS" id="PR00320">
    <property type="entry name" value="GPROTEINBRPT"/>
</dbReference>
<dbReference type="InterPro" id="IPR020472">
    <property type="entry name" value="WD40_PAC1"/>
</dbReference>
<keyword evidence="6" id="KW-1185">Reference proteome</keyword>
<feature type="compositionally biased region" description="Low complexity" evidence="4">
    <location>
        <begin position="15"/>
        <end position="25"/>
    </location>
</feature>
<organism evidence="5 6">
    <name type="scientific">Durusdinium trenchii</name>
    <dbReference type="NCBI Taxonomy" id="1381693"/>
    <lineage>
        <taxon>Eukaryota</taxon>
        <taxon>Sar</taxon>
        <taxon>Alveolata</taxon>
        <taxon>Dinophyceae</taxon>
        <taxon>Suessiales</taxon>
        <taxon>Symbiodiniaceae</taxon>
        <taxon>Durusdinium</taxon>
    </lineage>
</organism>
<proteinExistence type="predicted"/>
<feature type="repeat" description="WD" evidence="3">
    <location>
        <begin position="220"/>
        <end position="261"/>
    </location>
</feature>
<feature type="region of interest" description="Disordered" evidence="4">
    <location>
        <begin position="1"/>
        <end position="34"/>
    </location>
</feature>
<reference evidence="5 6" key="1">
    <citation type="submission" date="2024-02" db="EMBL/GenBank/DDBJ databases">
        <authorList>
            <person name="Chen Y."/>
            <person name="Shah S."/>
            <person name="Dougan E. K."/>
            <person name="Thang M."/>
            <person name="Chan C."/>
        </authorList>
    </citation>
    <scope>NUCLEOTIDE SEQUENCE [LARGE SCALE GENOMIC DNA]</scope>
</reference>
<dbReference type="PROSITE" id="PS00678">
    <property type="entry name" value="WD_REPEATS_1"/>
    <property type="match status" value="1"/>
</dbReference>
<dbReference type="InterPro" id="IPR019775">
    <property type="entry name" value="WD40_repeat_CS"/>
</dbReference>
<evidence type="ECO:0000313" key="6">
    <source>
        <dbReference type="Proteomes" id="UP001642484"/>
    </source>
</evidence>
<keyword evidence="1 3" id="KW-0853">WD repeat</keyword>
<evidence type="ECO:0000256" key="4">
    <source>
        <dbReference type="SAM" id="MobiDB-lite"/>
    </source>
</evidence>
<dbReference type="InterPro" id="IPR011047">
    <property type="entry name" value="Quinoprotein_ADH-like_sf"/>
</dbReference>
<feature type="repeat" description="WD" evidence="3">
    <location>
        <begin position="349"/>
        <end position="390"/>
    </location>
</feature>
<evidence type="ECO:0000256" key="3">
    <source>
        <dbReference type="PROSITE-ProRule" id="PRU00221"/>
    </source>
</evidence>
<keyword evidence="2" id="KW-0677">Repeat</keyword>
<feature type="repeat" description="WD" evidence="3">
    <location>
        <begin position="177"/>
        <end position="209"/>
    </location>
</feature>
<comment type="caution">
    <text evidence="5">The sequence shown here is derived from an EMBL/GenBank/DDBJ whole genome shotgun (WGS) entry which is preliminary data.</text>
</comment>
<evidence type="ECO:0000256" key="2">
    <source>
        <dbReference type="ARBA" id="ARBA00022737"/>
    </source>
</evidence>
<evidence type="ECO:0000313" key="5">
    <source>
        <dbReference type="EMBL" id="CAK9002696.1"/>
    </source>
</evidence>
<evidence type="ECO:0008006" key="7">
    <source>
        <dbReference type="Google" id="ProtNLM"/>
    </source>
</evidence>
<accession>A0ABP0ILF6</accession>
<gene>
    <name evidence="5" type="ORF">CCMP2556_LOCUS6974</name>
</gene>
<dbReference type="EMBL" id="CAXAMN010003069">
    <property type="protein sequence ID" value="CAK9002696.1"/>
    <property type="molecule type" value="Genomic_DNA"/>
</dbReference>
<dbReference type="Gene3D" id="2.130.10.10">
    <property type="entry name" value="YVTN repeat-like/Quinoprotein amine dehydrogenase"/>
    <property type="match status" value="3"/>
</dbReference>
<dbReference type="InterPro" id="IPR001680">
    <property type="entry name" value="WD40_rpt"/>
</dbReference>
<dbReference type="SMART" id="SM00320">
    <property type="entry name" value="WD40"/>
    <property type="match status" value="8"/>
</dbReference>
<evidence type="ECO:0000256" key="1">
    <source>
        <dbReference type="ARBA" id="ARBA00022574"/>
    </source>
</evidence>
<sequence length="586" mass="63759">MLPPSPRLKPHVPASSSPSIRRGSSTMRLERSRSPKSIQVKVRCYSLSGELLTEVGLAFPPSLVGLRSLVREAASIEADRSLRFFAVGGAELQDCDDIPCEVTVVISARDWAITGCADGSVAMWDANTGEWCKSLFGHHLSVISVALSPDGSSIATASSDHTVRLWSTQRQAWRLTLRGHRGCVHCVSFSGDSSRLVSASSDRTARVWSAGSFGECLSVLRGHRRDVSWAAFSPDDAEIITGSDDRNVILWDSRTFSRSCTIGSHPHRINCVMFSSNGMRIAIAFRTREVSVWAISRPGLTAELQTRLMHEADAFALCFHPARQELAVALANGMVILWDLVEGQQRASLQGHSGKVFSISFSADGTRLASASGDATAKVWSCKTYRCVRTLEGHTDAVNSVCFAQWRSLELEEEEETEAQTTKWWAAFVIKAAGFSCTQDANKKAVISETFRHLHDFTAQVIGICKNATTDVYQRFSGYAARHRRALFCERVLAVLDSLQAAATAIICTEQAAAKPKEAIGRMQDLLLELKFLLQDLNAYGDGSLLEVVEQHLSAMANSINHADSGAGAAATVLTAAGPPQDELHF</sequence>